<keyword evidence="8" id="KW-1185">Reference proteome</keyword>
<comment type="caution">
    <text evidence="7">The sequence shown here is derived from an EMBL/GenBank/DDBJ whole genome shotgun (WGS) entry which is preliminary data.</text>
</comment>
<evidence type="ECO:0000256" key="1">
    <source>
        <dbReference type="ARBA" id="ARBA00004370"/>
    </source>
</evidence>
<evidence type="ECO:0000256" key="6">
    <source>
        <dbReference type="SAM" id="Phobius"/>
    </source>
</evidence>
<evidence type="ECO:0000256" key="5">
    <source>
        <dbReference type="ARBA" id="ARBA00023136"/>
    </source>
</evidence>
<evidence type="ECO:0000256" key="4">
    <source>
        <dbReference type="ARBA" id="ARBA00022989"/>
    </source>
</evidence>
<gene>
    <name evidence="7" type="ORF">ACH5RR_027101</name>
</gene>
<feature type="transmembrane region" description="Helical" evidence="6">
    <location>
        <begin position="36"/>
        <end position="60"/>
    </location>
</feature>
<evidence type="ECO:0000313" key="8">
    <source>
        <dbReference type="Proteomes" id="UP001630127"/>
    </source>
</evidence>
<comment type="subcellular location">
    <subcellularLocation>
        <location evidence="1">Membrane</location>
    </subcellularLocation>
</comment>
<organism evidence="7 8">
    <name type="scientific">Cinchona calisaya</name>
    <dbReference type="NCBI Taxonomy" id="153742"/>
    <lineage>
        <taxon>Eukaryota</taxon>
        <taxon>Viridiplantae</taxon>
        <taxon>Streptophyta</taxon>
        <taxon>Embryophyta</taxon>
        <taxon>Tracheophyta</taxon>
        <taxon>Spermatophyta</taxon>
        <taxon>Magnoliopsida</taxon>
        <taxon>eudicotyledons</taxon>
        <taxon>Gunneridae</taxon>
        <taxon>Pentapetalae</taxon>
        <taxon>asterids</taxon>
        <taxon>lamiids</taxon>
        <taxon>Gentianales</taxon>
        <taxon>Rubiaceae</taxon>
        <taxon>Cinchonoideae</taxon>
        <taxon>Cinchoneae</taxon>
        <taxon>Cinchona</taxon>
    </lineage>
</organism>
<protein>
    <recommendedName>
        <fullName evidence="9">Protein Asterix</fullName>
    </recommendedName>
</protein>
<evidence type="ECO:0008006" key="9">
    <source>
        <dbReference type="Google" id="ProtNLM"/>
    </source>
</evidence>
<evidence type="ECO:0000256" key="3">
    <source>
        <dbReference type="ARBA" id="ARBA00022692"/>
    </source>
</evidence>
<comment type="similarity">
    <text evidence="2">Belongs to the Asterix family.</text>
</comment>
<dbReference type="PANTHER" id="PTHR13193">
    <property type="entry name" value="CGI-140"/>
    <property type="match status" value="1"/>
</dbReference>
<proteinExistence type="inferred from homology"/>
<dbReference type="AlphaFoldDB" id="A0ABD2Z5M7"/>
<keyword evidence="5 6" id="KW-0472">Membrane</keyword>
<sequence>MSSSQQQNDPRLPSAARPYKALVLAPQDLPVDYSGFLAVIFGVFGAMFRYKVCSWLAIIFSAQALSNMRNFENDFKQISMAMIREHVTEDLNSSIICLLRCKILDAVLRRSRNVKEYRMMLHPFSKGLTAVQA</sequence>
<dbReference type="EMBL" id="JBJUIK010000011">
    <property type="protein sequence ID" value="KAL3514384.1"/>
    <property type="molecule type" value="Genomic_DNA"/>
</dbReference>
<dbReference type="InterPro" id="IPR005351">
    <property type="entry name" value="ASTER"/>
</dbReference>
<keyword evidence="3 6" id="KW-0812">Transmembrane</keyword>
<reference evidence="7 8" key="1">
    <citation type="submission" date="2024-11" db="EMBL/GenBank/DDBJ databases">
        <title>A near-complete genome assembly of Cinchona calisaya.</title>
        <authorList>
            <person name="Lian D.C."/>
            <person name="Zhao X.W."/>
            <person name="Wei L."/>
        </authorList>
    </citation>
    <scope>NUCLEOTIDE SEQUENCE [LARGE SCALE GENOMIC DNA]</scope>
    <source>
        <tissue evidence="7">Nenye</tissue>
    </source>
</reference>
<dbReference type="Pfam" id="PF03669">
    <property type="entry name" value="ASTER"/>
    <property type="match status" value="1"/>
</dbReference>
<keyword evidence="4 6" id="KW-1133">Transmembrane helix</keyword>
<accession>A0ABD2Z5M7</accession>
<dbReference type="GO" id="GO:0016020">
    <property type="term" value="C:membrane"/>
    <property type="evidence" value="ECO:0007669"/>
    <property type="project" value="UniProtKB-SubCell"/>
</dbReference>
<name>A0ABD2Z5M7_9GENT</name>
<dbReference type="PANTHER" id="PTHR13193:SF0">
    <property type="entry name" value="PAT COMPLEX SUBUNIT ASTERIX"/>
    <property type="match status" value="1"/>
</dbReference>
<evidence type="ECO:0000313" key="7">
    <source>
        <dbReference type="EMBL" id="KAL3514384.1"/>
    </source>
</evidence>
<dbReference type="Proteomes" id="UP001630127">
    <property type="component" value="Unassembled WGS sequence"/>
</dbReference>
<evidence type="ECO:0000256" key="2">
    <source>
        <dbReference type="ARBA" id="ARBA00009066"/>
    </source>
</evidence>